<keyword evidence="4" id="KW-1185">Reference proteome</keyword>
<gene>
    <name evidence="3" type="ORF">NXF25_004095</name>
</gene>
<proteinExistence type="predicted"/>
<dbReference type="InterPro" id="IPR050169">
    <property type="entry name" value="Krueppel_C2H2_ZnF"/>
</dbReference>
<feature type="domain" description="KRAB" evidence="2">
    <location>
        <begin position="205"/>
        <end position="295"/>
    </location>
</feature>
<dbReference type="SMART" id="SM00349">
    <property type="entry name" value="KRAB"/>
    <property type="match status" value="3"/>
</dbReference>
<protein>
    <submittedName>
        <fullName evidence="3">Zinc finger protein</fullName>
    </submittedName>
</protein>
<dbReference type="SUPFAM" id="SSF109640">
    <property type="entry name" value="KRAB domain (Kruppel-associated box)"/>
    <property type="match status" value="3"/>
</dbReference>
<dbReference type="Pfam" id="PF01352">
    <property type="entry name" value="KRAB"/>
    <property type="match status" value="3"/>
</dbReference>
<dbReference type="AlphaFoldDB" id="A0AAW1BU55"/>
<dbReference type="PANTHER" id="PTHR23232:SF142">
    <property type="entry name" value="GASTRULA ZINC FINGER PROTEIN XLCGF57.1-LIKE-RELATED"/>
    <property type="match status" value="1"/>
</dbReference>
<dbReference type="InterPro" id="IPR001909">
    <property type="entry name" value="KRAB"/>
</dbReference>
<reference evidence="3 4" key="1">
    <citation type="journal article" date="2024" name="Proc. Natl. Acad. Sci. U.S.A.">
        <title>The genetic regulatory architecture and epigenomic basis for age-related changes in rattlesnake venom.</title>
        <authorList>
            <person name="Hogan M.P."/>
            <person name="Holding M.L."/>
            <person name="Nystrom G.S."/>
            <person name="Colston T.J."/>
            <person name="Bartlett D.A."/>
            <person name="Mason A.J."/>
            <person name="Ellsworth S.A."/>
            <person name="Rautsaw R.M."/>
            <person name="Lawrence K.C."/>
            <person name="Strickland J.L."/>
            <person name="He B."/>
            <person name="Fraser P."/>
            <person name="Margres M.J."/>
            <person name="Gilbert D.M."/>
            <person name="Gibbs H.L."/>
            <person name="Parkinson C.L."/>
            <person name="Rokyta D.R."/>
        </authorList>
    </citation>
    <scope>NUCLEOTIDE SEQUENCE [LARGE SCALE GENOMIC DNA]</scope>
    <source>
        <strain evidence="3">DRR0105</strain>
    </source>
</reference>
<evidence type="ECO:0000256" key="1">
    <source>
        <dbReference type="SAM" id="MobiDB-lite"/>
    </source>
</evidence>
<evidence type="ECO:0000313" key="3">
    <source>
        <dbReference type="EMBL" id="KAK9405321.1"/>
    </source>
</evidence>
<evidence type="ECO:0000259" key="2">
    <source>
        <dbReference type="PROSITE" id="PS50805"/>
    </source>
</evidence>
<dbReference type="Gene3D" id="6.10.140.140">
    <property type="match status" value="3"/>
</dbReference>
<feature type="domain" description="KRAB" evidence="2">
    <location>
        <begin position="106"/>
        <end position="177"/>
    </location>
</feature>
<organism evidence="3 4">
    <name type="scientific">Crotalus adamanteus</name>
    <name type="common">Eastern diamondback rattlesnake</name>
    <dbReference type="NCBI Taxonomy" id="8729"/>
    <lineage>
        <taxon>Eukaryota</taxon>
        <taxon>Metazoa</taxon>
        <taxon>Chordata</taxon>
        <taxon>Craniata</taxon>
        <taxon>Vertebrata</taxon>
        <taxon>Euteleostomi</taxon>
        <taxon>Lepidosauria</taxon>
        <taxon>Squamata</taxon>
        <taxon>Bifurcata</taxon>
        <taxon>Unidentata</taxon>
        <taxon>Episquamata</taxon>
        <taxon>Toxicofera</taxon>
        <taxon>Serpentes</taxon>
        <taxon>Colubroidea</taxon>
        <taxon>Viperidae</taxon>
        <taxon>Crotalinae</taxon>
        <taxon>Crotalus</taxon>
    </lineage>
</organism>
<name>A0AAW1BU55_CROAD</name>
<dbReference type="Gene3D" id="1.10.4020.10">
    <property type="entry name" value="DNA breaking-rejoining enzymes"/>
    <property type="match status" value="1"/>
</dbReference>
<dbReference type="InterPro" id="IPR036051">
    <property type="entry name" value="KRAB_dom_sf"/>
</dbReference>
<feature type="region of interest" description="Disordered" evidence="1">
    <location>
        <begin position="456"/>
        <end position="475"/>
    </location>
</feature>
<dbReference type="CDD" id="cd07765">
    <property type="entry name" value="KRAB_A-box"/>
    <property type="match status" value="3"/>
</dbReference>
<dbReference type="EMBL" id="JAOTOJ010000002">
    <property type="protein sequence ID" value="KAK9405321.1"/>
    <property type="molecule type" value="Genomic_DNA"/>
</dbReference>
<dbReference type="GO" id="GO:0006355">
    <property type="term" value="P:regulation of DNA-templated transcription"/>
    <property type="evidence" value="ECO:0007669"/>
    <property type="project" value="InterPro"/>
</dbReference>
<dbReference type="InterPro" id="IPR038269">
    <property type="entry name" value="SCAN_sf"/>
</dbReference>
<dbReference type="PANTHER" id="PTHR23232">
    <property type="entry name" value="KRAB DOMAIN C2H2 ZINC FINGER"/>
    <property type="match status" value="1"/>
</dbReference>
<evidence type="ECO:0000313" key="4">
    <source>
        <dbReference type="Proteomes" id="UP001474421"/>
    </source>
</evidence>
<feature type="compositionally biased region" description="Basic and acidic residues" evidence="1">
    <location>
        <begin position="457"/>
        <end position="470"/>
    </location>
</feature>
<feature type="domain" description="KRAB" evidence="2">
    <location>
        <begin position="335"/>
        <end position="410"/>
    </location>
</feature>
<dbReference type="PROSITE" id="PS50805">
    <property type="entry name" value="KRAB"/>
    <property type="match status" value="3"/>
</dbReference>
<dbReference type="Proteomes" id="UP001474421">
    <property type="component" value="Unassembled WGS sequence"/>
</dbReference>
<accession>A0AAW1BU55</accession>
<sequence length="528" mass="59505">MEKWVRECGAETSSQAVALAEGFLLSQEEEKMQEKLQISLGAATEYVKGRKESKLSQELQLGEIFQKNENQDVMSENQDQSLVFLESPPLHDKAERTAEALPQDLVSFEEVAVHFSEEEWSQLDADQKALHGEVMLENSRNLASLEKNVQEDKNYTEQCQAINPKEEKGKFVNLLEPKRKHRIKFSGLYAGAGTVVESPNQEDLASFEEVAVYFSEEEWSQLDPDQKALHWEVMLENHRNVASLDDNGQESQDSCELFQVINAGDGMEKSRIQMEAEEQKEQVELKSFTVEIRDPEGRRNPSNLPEDLLFKKVPQEDSCQDTLKAETVVEQEGLVSFEEVAVYFSEEEWSQLNPEQKALHWEVMLENHRNVASLGNNGQENQGSCELFQVITAGDGTQKLSAQDAKLRQKSFQEMECEVNLPSEDVGERRTGMASLQQERKGEFWEREETFWEAGEAELHSSSRTGDPRKSAAPSAACFPALPEETSALRLADPVGLRESCIYKLAAICKGAEGADQVAVLRCGDQRS</sequence>
<comment type="caution">
    <text evidence="3">The sequence shown here is derived from an EMBL/GenBank/DDBJ whole genome shotgun (WGS) entry which is preliminary data.</text>
</comment>